<dbReference type="AlphaFoldDB" id="A0A0E0KT49"/>
<protein>
    <submittedName>
        <fullName evidence="1">Uncharacterized protein</fullName>
    </submittedName>
</protein>
<sequence length="61" mass="6705">MVLRRRRAACGCRRVGSGGEVGSFGFETEQNKSGLFAEEKREEGDAYTDVTGEDTCWPACQ</sequence>
<reference evidence="1" key="1">
    <citation type="submission" date="2015-04" db="UniProtKB">
        <authorList>
            <consortium name="EnsemblPlants"/>
        </authorList>
    </citation>
    <scope>IDENTIFICATION</scope>
</reference>
<dbReference type="HOGENOM" id="CLU_2926704_0_0_1"/>
<evidence type="ECO:0000313" key="1">
    <source>
        <dbReference type="EnsemblPlants" id="OPUNC04G17290.1"/>
    </source>
</evidence>
<organism evidence="1">
    <name type="scientific">Oryza punctata</name>
    <name type="common">Red rice</name>
    <dbReference type="NCBI Taxonomy" id="4537"/>
    <lineage>
        <taxon>Eukaryota</taxon>
        <taxon>Viridiplantae</taxon>
        <taxon>Streptophyta</taxon>
        <taxon>Embryophyta</taxon>
        <taxon>Tracheophyta</taxon>
        <taxon>Spermatophyta</taxon>
        <taxon>Magnoliopsida</taxon>
        <taxon>Liliopsida</taxon>
        <taxon>Poales</taxon>
        <taxon>Poaceae</taxon>
        <taxon>BOP clade</taxon>
        <taxon>Oryzoideae</taxon>
        <taxon>Oryzeae</taxon>
        <taxon>Oryzinae</taxon>
        <taxon>Oryza</taxon>
    </lineage>
</organism>
<evidence type="ECO:0000313" key="2">
    <source>
        <dbReference type="Proteomes" id="UP000026962"/>
    </source>
</evidence>
<dbReference type="EnsemblPlants" id="OPUNC04G17290.1">
    <property type="protein sequence ID" value="OPUNC04G17290.1"/>
    <property type="gene ID" value="OPUNC04G17290"/>
</dbReference>
<name>A0A0E0KT49_ORYPU</name>
<dbReference type="Gramene" id="OPUNC04G17290.1">
    <property type="protein sequence ID" value="OPUNC04G17290.1"/>
    <property type="gene ID" value="OPUNC04G17290"/>
</dbReference>
<accession>A0A0E0KT49</accession>
<dbReference type="Proteomes" id="UP000026962">
    <property type="component" value="Chromosome 4"/>
</dbReference>
<keyword evidence="2" id="KW-1185">Reference proteome</keyword>
<proteinExistence type="predicted"/>
<reference evidence="1" key="2">
    <citation type="submission" date="2018-05" db="EMBL/GenBank/DDBJ databases">
        <title>OpunRS2 (Oryza punctata Reference Sequence Version 2).</title>
        <authorList>
            <person name="Zhang J."/>
            <person name="Kudrna D."/>
            <person name="Lee S."/>
            <person name="Talag J."/>
            <person name="Welchert J."/>
            <person name="Wing R.A."/>
        </authorList>
    </citation>
    <scope>NUCLEOTIDE SEQUENCE [LARGE SCALE GENOMIC DNA]</scope>
</reference>